<dbReference type="Proteomes" id="UP001211907">
    <property type="component" value="Unassembled WGS sequence"/>
</dbReference>
<reference evidence="3" key="1">
    <citation type="submission" date="2020-05" db="EMBL/GenBank/DDBJ databases">
        <title>Phylogenomic resolution of chytrid fungi.</title>
        <authorList>
            <person name="Stajich J.E."/>
            <person name="Amses K."/>
            <person name="Simmons R."/>
            <person name="Seto K."/>
            <person name="Myers J."/>
            <person name="Bonds A."/>
            <person name="Quandt C.A."/>
            <person name="Barry K."/>
            <person name="Liu P."/>
            <person name="Grigoriev I."/>
            <person name="Longcore J.E."/>
            <person name="James T.Y."/>
        </authorList>
    </citation>
    <scope>NUCLEOTIDE SEQUENCE</scope>
    <source>
        <strain evidence="3">JEL0513</strain>
    </source>
</reference>
<keyword evidence="2" id="KW-0472">Membrane</keyword>
<feature type="transmembrane region" description="Helical" evidence="2">
    <location>
        <begin position="73"/>
        <end position="91"/>
    </location>
</feature>
<gene>
    <name evidence="3" type="ORF">HK100_005316</name>
</gene>
<keyword evidence="2" id="KW-1133">Transmembrane helix</keyword>
<evidence type="ECO:0000313" key="3">
    <source>
        <dbReference type="EMBL" id="KAJ3097550.1"/>
    </source>
</evidence>
<comment type="caution">
    <text evidence="3">The sequence shown here is derived from an EMBL/GenBank/DDBJ whole genome shotgun (WGS) entry which is preliminary data.</text>
</comment>
<evidence type="ECO:0008006" key="5">
    <source>
        <dbReference type="Google" id="ProtNLM"/>
    </source>
</evidence>
<feature type="transmembrane region" description="Helical" evidence="2">
    <location>
        <begin position="363"/>
        <end position="383"/>
    </location>
</feature>
<keyword evidence="4" id="KW-1185">Reference proteome</keyword>
<evidence type="ECO:0000313" key="4">
    <source>
        <dbReference type="Proteomes" id="UP001211907"/>
    </source>
</evidence>
<dbReference type="SUPFAM" id="SSF52047">
    <property type="entry name" value="RNI-like"/>
    <property type="match status" value="1"/>
</dbReference>
<dbReference type="InterPro" id="IPR032675">
    <property type="entry name" value="LRR_dom_sf"/>
</dbReference>
<organism evidence="3 4">
    <name type="scientific">Physocladia obscura</name>
    <dbReference type="NCBI Taxonomy" id="109957"/>
    <lineage>
        <taxon>Eukaryota</taxon>
        <taxon>Fungi</taxon>
        <taxon>Fungi incertae sedis</taxon>
        <taxon>Chytridiomycota</taxon>
        <taxon>Chytridiomycota incertae sedis</taxon>
        <taxon>Chytridiomycetes</taxon>
        <taxon>Chytridiales</taxon>
        <taxon>Chytriomycetaceae</taxon>
        <taxon>Physocladia</taxon>
    </lineage>
</organism>
<dbReference type="AlphaFoldDB" id="A0AAD5SRW8"/>
<proteinExistence type="predicted"/>
<name>A0AAD5SRW8_9FUNG</name>
<dbReference type="Gene3D" id="3.80.10.10">
    <property type="entry name" value="Ribonuclease Inhibitor"/>
    <property type="match status" value="1"/>
</dbReference>
<keyword evidence="2" id="KW-0812">Transmembrane</keyword>
<feature type="compositionally biased region" description="Basic and acidic residues" evidence="1">
    <location>
        <begin position="443"/>
        <end position="457"/>
    </location>
</feature>
<sequence>MLVKMFKFHFSDFVFVGNTSFIEIQMRFFSRTQETGSTGTEAATIETRTGIARRPNALGRLGDTLRTNARARWILVFAVAVFAVAIGWLALYNSGYFGNDNGNGSSYSSLDGCFDSSTGSIYEISSNVDSAGNQCQAVLTMATLFGFPSATSCSQNVFAVHNPPKSLGSVPSPLINLTNLAGLGIHNALYGNSILESLFAVIQVPRYFTALNISGVIDSPSATRVINGTLPSLPNVLASQTAFFTTMSVSNNNLTGSIPANYADNFVLLDVSNNAHLSGALPSSISQNKTGTPEWTLMSYCNFNGTELCVPAIWPYQPSCIRYVSSALQTCDGGAALGIDPNSPVTSSSSSSSSSWWSFGDGFGGQLIWIGVIGILGGAFFAYQIRRNRQRQGQQGNISEDPYVIRRPGDLELEMRRIDELNLPAYMPEVPKYVMADDPPVSDQDKGEKNKNQDLERSLSGGIDGNAGVVADDSLPTFAASAPSAGNQTSK</sequence>
<evidence type="ECO:0000256" key="2">
    <source>
        <dbReference type="SAM" id="Phobius"/>
    </source>
</evidence>
<feature type="region of interest" description="Disordered" evidence="1">
    <location>
        <begin position="433"/>
        <end position="470"/>
    </location>
</feature>
<protein>
    <recommendedName>
        <fullName evidence="5">L domain-like protein</fullName>
    </recommendedName>
</protein>
<evidence type="ECO:0000256" key="1">
    <source>
        <dbReference type="SAM" id="MobiDB-lite"/>
    </source>
</evidence>
<dbReference type="EMBL" id="JADGJH010002498">
    <property type="protein sequence ID" value="KAJ3097550.1"/>
    <property type="molecule type" value="Genomic_DNA"/>
</dbReference>
<accession>A0AAD5SRW8</accession>